<dbReference type="AlphaFoldDB" id="A0A517XTW8"/>
<keyword evidence="6" id="KW-1185">Reference proteome</keyword>
<gene>
    <name evidence="5" type="ORF">ETAA1_29090</name>
</gene>
<accession>A0A517XTW8</accession>
<dbReference type="RefSeq" id="WP_145239393.1">
    <property type="nucleotide sequence ID" value="NZ_CP036273.1"/>
</dbReference>
<protein>
    <recommendedName>
        <fullName evidence="4">4-O-methyl-glucuronoyl methylesterase-like domain-containing protein</fullName>
    </recommendedName>
</protein>
<keyword evidence="2" id="KW-0732">Signal</keyword>
<dbReference type="GO" id="GO:0052689">
    <property type="term" value="F:carboxylic ester hydrolase activity"/>
    <property type="evidence" value="ECO:0007669"/>
    <property type="project" value="UniProtKB-KW"/>
</dbReference>
<keyword evidence="3" id="KW-0378">Hydrolase</keyword>
<name>A0A517XTW8_9BACT</name>
<dbReference type="KEGG" id="uli:ETAA1_29090"/>
<sequence length="416" mass="44862">MRLPLAALGALVVTLPSTRADFPPPAQLPTRPGLPDPTVMLDGTRVGSKADWEAKRRPELKALFEHYMYGRRPADPAKVTAKVLFSDDKAFDGKGTLTEVELTVGGPEWPKVYLLVARPNTSAPVGCFVGPNFGGNHLLTTDERVRIPSAWVPKNYPGVVNEKATAAGRGKQAETWPLGEIVARGYAVATFYCGDIQPDRPDVKEGVRAVAPGTGGPADTATIMWWAWGVSRAVDYLVTATGIDARRLAVVGHSRLGKTALLAGAFDPRLAVVIPNQAGCGGSGPSRHSDPKAEPVERINKAFPHWFNGHFKQFGSDPSKLPFDQNGLVALCAPRPVLFTNAADDLWANPSGQFEVLRAATPAYKLYGVDGITAAAMPGHNQLVASRLGYWIRPGKHAMTPPDWKTYMDFADVWLK</sequence>
<evidence type="ECO:0000256" key="3">
    <source>
        <dbReference type="ARBA" id="ARBA00022801"/>
    </source>
</evidence>
<evidence type="ECO:0000259" key="4">
    <source>
        <dbReference type="Pfam" id="PF22244"/>
    </source>
</evidence>
<feature type="domain" description="4-O-methyl-glucuronoyl methylesterase-like" evidence="4">
    <location>
        <begin position="218"/>
        <end position="368"/>
    </location>
</feature>
<proteinExistence type="predicted"/>
<reference evidence="5 6" key="1">
    <citation type="submission" date="2019-02" db="EMBL/GenBank/DDBJ databases">
        <title>Deep-cultivation of Planctomycetes and their phenomic and genomic characterization uncovers novel biology.</title>
        <authorList>
            <person name="Wiegand S."/>
            <person name="Jogler M."/>
            <person name="Boedeker C."/>
            <person name="Pinto D."/>
            <person name="Vollmers J."/>
            <person name="Rivas-Marin E."/>
            <person name="Kohn T."/>
            <person name="Peeters S.H."/>
            <person name="Heuer A."/>
            <person name="Rast P."/>
            <person name="Oberbeckmann S."/>
            <person name="Bunk B."/>
            <person name="Jeske O."/>
            <person name="Meyerdierks A."/>
            <person name="Storesund J.E."/>
            <person name="Kallscheuer N."/>
            <person name="Luecker S."/>
            <person name="Lage O.M."/>
            <person name="Pohl T."/>
            <person name="Merkel B.J."/>
            <person name="Hornburger P."/>
            <person name="Mueller R.-W."/>
            <person name="Bruemmer F."/>
            <person name="Labrenz M."/>
            <person name="Spormann A.M."/>
            <person name="Op den Camp H."/>
            <person name="Overmann J."/>
            <person name="Amann R."/>
            <person name="Jetten M.S.M."/>
            <person name="Mascher T."/>
            <person name="Medema M.H."/>
            <person name="Devos D.P."/>
            <person name="Kaster A.-K."/>
            <person name="Ovreas L."/>
            <person name="Rohde M."/>
            <person name="Galperin M.Y."/>
            <person name="Jogler C."/>
        </authorList>
    </citation>
    <scope>NUCLEOTIDE SEQUENCE [LARGE SCALE GENOMIC DNA]</scope>
    <source>
        <strain evidence="5 6">ETA_A1</strain>
    </source>
</reference>
<dbReference type="EMBL" id="CP036273">
    <property type="protein sequence ID" value="QDU20946.1"/>
    <property type="molecule type" value="Genomic_DNA"/>
</dbReference>
<organism evidence="5 6">
    <name type="scientific">Urbifossiella limnaea</name>
    <dbReference type="NCBI Taxonomy" id="2528023"/>
    <lineage>
        <taxon>Bacteria</taxon>
        <taxon>Pseudomonadati</taxon>
        <taxon>Planctomycetota</taxon>
        <taxon>Planctomycetia</taxon>
        <taxon>Gemmatales</taxon>
        <taxon>Gemmataceae</taxon>
        <taxon>Urbifossiella</taxon>
    </lineage>
</organism>
<evidence type="ECO:0000256" key="2">
    <source>
        <dbReference type="ARBA" id="ARBA00022729"/>
    </source>
</evidence>
<evidence type="ECO:0000256" key="1">
    <source>
        <dbReference type="ARBA" id="ARBA00022487"/>
    </source>
</evidence>
<dbReference type="SUPFAM" id="SSF53474">
    <property type="entry name" value="alpha/beta-Hydrolases"/>
    <property type="match status" value="1"/>
</dbReference>
<dbReference type="InterPro" id="IPR029058">
    <property type="entry name" value="AB_hydrolase_fold"/>
</dbReference>
<dbReference type="InterPro" id="IPR054579">
    <property type="entry name" value="GCE-like_dom"/>
</dbReference>
<evidence type="ECO:0000313" key="5">
    <source>
        <dbReference type="EMBL" id="QDU20946.1"/>
    </source>
</evidence>
<evidence type="ECO:0000313" key="6">
    <source>
        <dbReference type="Proteomes" id="UP000319576"/>
    </source>
</evidence>
<dbReference type="Proteomes" id="UP000319576">
    <property type="component" value="Chromosome"/>
</dbReference>
<keyword evidence="1" id="KW-0719">Serine esterase</keyword>
<dbReference type="Pfam" id="PF22244">
    <property type="entry name" value="GCE_fung"/>
    <property type="match status" value="1"/>
</dbReference>
<dbReference type="Gene3D" id="3.40.50.1820">
    <property type="entry name" value="alpha/beta hydrolase"/>
    <property type="match status" value="1"/>
</dbReference>
<dbReference type="OrthoDB" id="9809261at2"/>